<sequence>MSHMGEDEVAVTQGSADGVHGAGTLVEDVHTANGPYTEVCETMCETVVKFSVPVV</sequence>
<evidence type="ECO:0000313" key="3">
    <source>
        <dbReference type="Proteomes" id="UP000011083"/>
    </source>
</evidence>
<protein>
    <submittedName>
        <fullName evidence="2">Uncharacterized protein</fullName>
    </submittedName>
</protein>
<organism evidence="2 3">
    <name type="scientific">Acanthamoeba castellanii (strain ATCC 30010 / Neff)</name>
    <dbReference type="NCBI Taxonomy" id="1257118"/>
    <lineage>
        <taxon>Eukaryota</taxon>
        <taxon>Amoebozoa</taxon>
        <taxon>Discosea</taxon>
        <taxon>Longamoebia</taxon>
        <taxon>Centramoebida</taxon>
        <taxon>Acanthamoebidae</taxon>
        <taxon>Acanthamoeba</taxon>
    </lineage>
</organism>
<dbReference type="RefSeq" id="XP_004339269.1">
    <property type="nucleotide sequence ID" value="XM_004339221.1"/>
</dbReference>
<dbReference type="KEGG" id="acan:ACA1_272390"/>
<reference evidence="2 3" key="1">
    <citation type="journal article" date="2013" name="Genome Biol.">
        <title>Genome of Acanthamoeba castellanii highlights extensive lateral gene transfer and early evolution of tyrosine kinase signaling.</title>
        <authorList>
            <person name="Clarke M."/>
            <person name="Lohan A.J."/>
            <person name="Liu B."/>
            <person name="Lagkouvardos I."/>
            <person name="Roy S."/>
            <person name="Zafar N."/>
            <person name="Bertelli C."/>
            <person name="Schilde C."/>
            <person name="Kianianmomeni A."/>
            <person name="Burglin T.R."/>
            <person name="Frech C."/>
            <person name="Turcotte B."/>
            <person name="Kopec K.O."/>
            <person name="Synnott J.M."/>
            <person name="Choo C."/>
            <person name="Paponov I."/>
            <person name="Finkler A."/>
            <person name="Soon Heng Tan C."/>
            <person name="Hutchins A.P."/>
            <person name="Weinmeier T."/>
            <person name="Rattei T."/>
            <person name="Chu J.S."/>
            <person name="Gimenez G."/>
            <person name="Irimia M."/>
            <person name="Rigden D.J."/>
            <person name="Fitzpatrick D.A."/>
            <person name="Lorenzo-Morales J."/>
            <person name="Bateman A."/>
            <person name="Chiu C.H."/>
            <person name="Tang P."/>
            <person name="Hegemann P."/>
            <person name="Fromm H."/>
            <person name="Raoult D."/>
            <person name="Greub G."/>
            <person name="Miranda-Saavedra D."/>
            <person name="Chen N."/>
            <person name="Nash P."/>
            <person name="Ginger M.L."/>
            <person name="Horn M."/>
            <person name="Schaap P."/>
            <person name="Caler L."/>
            <person name="Loftus B."/>
        </authorList>
    </citation>
    <scope>NUCLEOTIDE SEQUENCE [LARGE SCALE GENOMIC DNA]</scope>
    <source>
        <strain evidence="2 3">Neff</strain>
    </source>
</reference>
<evidence type="ECO:0000313" key="2">
    <source>
        <dbReference type="EMBL" id="ELR24228.1"/>
    </source>
</evidence>
<evidence type="ECO:0000313" key="1">
    <source>
        <dbReference type="EMBL" id="ELR17256.1"/>
    </source>
</evidence>
<dbReference type="VEuPathDB" id="AmoebaDB:ACA1_272390"/>
<proteinExistence type="predicted"/>
<dbReference type="Proteomes" id="UP000011083">
    <property type="component" value="Unassembled WGS sequence"/>
</dbReference>
<gene>
    <name evidence="1" type="ORF">ACA1_059730</name>
    <name evidence="2" type="ORF">ACA1_272390</name>
</gene>
<keyword evidence="3" id="KW-1185">Reference proteome</keyword>
<dbReference type="GeneID" id="14925240"/>
<dbReference type="VEuPathDB" id="AmoebaDB:ACA1_059730"/>
<dbReference type="RefSeq" id="XP_004353756.1">
    <property type="nucleotide sequence ID" value="XM_004353704.1"/>
</dbReference>
<dbReference type="EMBL" id="KB007974">
    <property type="protein sequence ID" value="ELR17256.1"/>
    <property type="molecule type" value="Genomic_DNA"/>
</dbReference>
<dbReference type="KEGG" id="acan:ACA1_059730"/>
<accession>L8HHP8</accession>
<dbReference type="GeneID" id="14917852"/>
<dbReference type="EMBL" id="KB007835">
    <property type="protein sequence ID" value="ELR24228.1"/>
    <property type="molecule type" value="Genomic_DNA"/>
</dbReference>
<dbReference type="AlphaFoldDB" id="L8HHP8"/>
<name>L8HHP8_ACACF</name>
<feature type="non-terminal residue" evidence="2">
    <location>
        <position position="55"/>
    </location>
</feature>